<feature type="compositionally biased region" description="Low complexity" evidence="1">
    <location>
        <begin position="326"/>
        <end position="336"/>
    </location>
</feature>
<dbReference type="EMBL" id="JANIEX010000166">
    <property type="protein sequence ID" value="KAJ3571893.1"/>
    <property type="molecule type" value="Genomic_DNA"/>
</dbReference>
<evidence type="ECO:0000256" key="1">
    <source>
        <dbReference type="SAM" id="MobiDB-lite"/>
    </source>
</evidence>
<dbReference type="InterPro" id="IPR039123">
    <property type="entry name" value="PPTC7"/>
</dbReference>
<feature type="region of interest" description="Disordered" evidence="1">
    <location>
        <begin position="656"/>
        <end position="756"/>
    </location>
</feature>
<evidence type="ECO:0000313" key="3">
    <source>
        <dbReference type="Proteomes" id="UP001213000"/>
    </source>
</evidence>
<accession>A0AAD5VZ50</accession>
<keyword evidence="3" id="KW-1185">Reference proteome</keyword>
<protein>
    <recommendedName>
        <fullName evidence="4">PPM-type phosphatase domain-containing protein</fullName>
    </recommendedName>
</protein>
<feature type="compositionally biased region" description="Low complexity" evidence="1">
    <location>
        <begin position="732"/>
        <end position="742"/>
    </location>
</feature>
<feature type="compositionally biased region" description="Low complexity" evidence="1">
    <location>
        <begin position="610"/>
        <end position="619"/>
    </location>
</feature>
<proteinExistence type="predicted"/>
<dbReference type="AlphaFoldDB" id="A0AAD5VZ50"/>
<comment type="caution">
    <text evidence="2">The sequence shown here is derived from an EMBL/GenBank/DDBJ whole genome shotgun (WGS) entry which is preliminary data.</text>
</comment>
<dbReference type="InterPro" id="IPR036457">
    <property type="entry name" value="PPM-type-like_dom_sf"/>
</dbReference>
<dbReference type="SUPFAM" id="SSF81606">
    <property type="entry name" value="PP2C-like"/>
    <property type="match status" value="1"/>
</dbReference>
<dbReference type="PANTHER" id="PTHR12320:SF1">
    <property type="entry name" value="PROTEIN PHOSPHATASE PTC7 HOMOLOG"/>
    <property type="match status" value="1"/>
</dbReference>
<dbReference type="SUPFAM" id="SSF52047">
    <property type="entry name" value="RNI-like"/>
    <property type="match status" value="1"/>
</dbReference>
<feature type="region of interest" description="Disordered" evidence="1">
    <location>
        <begin position="583"/>
        <end position="637"/>
    </location>
</feature>
<evidence type="ECO:0000313" key="2">
    <source>
        <dbReference type="EMBL" id="KAJ3571893.1"/>
    </source>
</evidence>
<dbReference type="Gene3D" id="3.60.40.10">
    <property type="entry name" value="PPM-type phosphatase domain"/>
    <property type="match status" value="1"/>
</dbReference>
<dbReference type="PANTHER" id="PTHR12320">
    <property type="entry name" value="PROTEIN PHOSPHATASE 2C"/>
    <property type="match status" value="1"/>
</dbReference>
<organism evidence="2 3">
    <name type="scientific">Leucocoprinus birnbaumii</name>
    <dbReference type="NCBI Taxonomy" id="56174"/>
    <lineage>
        <taxon>Eukaryota</taxon>
        <taxon>Fungi</taxon>
        <taxon>Dikarya</taxon>
        <taxon>Basidiomycota</taxon>
        <taxon>Agaricomycotina</taxon>
        <taxon>Agaricomycetes</taxon>
        <taxon>Agaricomycetidae</taxon>
        <taxon>Agaricales</taxon>
        <taxon>Agaricineae</taxon>
        <taxon>Agaricaceae</taxon>
        <taxon>Leucocoprinus</taxon>
    </lineage>
</organism>
<reference evidence="2" key="1">
    <citation type="submission" date="2022-07" db="EMBL/GenBank/DDBJ databases">
        <title>Genome Sequence of Leucocoprinus birnbaumii.</title>
        <authorList>
            <person name="Buettner E."/>
        </authorList>
    </citation>
    <scope>NUCLEOTIDE SEQUENCE</scope>
    <source>
        <strain evidence="2">VT141</strain>
    </source>
</reference>
<sequence>MNSSLEASRSLFRLRWKNSPDVYLQPDTHYRGPHVPSLVWFCLQCISEFPEQIQLPCKLIYRPPEPPSPKGFRFVDNLFRAVSTRRGEPSHLDKDSEPDLQTLDPRLWVTIIQIFDQIPDELRSYTLALNDELLPLMQNVKNTDTFALITILELPGCPALTDDSITELRCLHTLAAFDASNTSLSSHGIVTLARTLLINDRDDSLRTLRGPWGLRILRLKHCAGVDNLVYRAFSSFPLLAVVDLRGTKCRPPATPSKSSFSPSRERGLFSSDLASSLKALQRLQRNVLMFSAPTEYCFTLRIKKLCHERIASALTKLEAQPTKFLSRQSSVSSPESPYDNDSDYDRHYSGDKKWHDYSWDEIDEEASSDVTHGEEEEDPWRGYASLDILPSRDHDSDQPFISDSFPRPSGMSQYGEHTPSSSSPSLDHSDDERVHRHQTTMGLHSEETRSVKRLKTSTVSADETDGDDLELTLLEGAIGLPMTLHHRRGLHWYDADVERATAYVPLSLAKGDYDDKLMLYRPMQPWHILEQELSRLVEREAQSEKARIDRANGVPVMNAPGNKNMIRAREGLQSMTALALQRRQEANPQSTKPQAGIISQNPFARRKTDSQMSQSTTSTRRYAKALSSEDQKPLKPISMLRVPTLTQDILTKSKEMEGEDIFQKSTATASSSRKSEDSVSGGARQKKARQNTLAFAPTEAATPQTTVRNAGGSTRRRSTGNSHSASLGITDSNASNSVTSSSRLRKKSSTGKGKKTEETKFDWKGCFVHLMRVPTRYVTELQRELARKASVNIVANARPKTSTDRRLSTVTSPPRPYAFHIGASWAGKLQRDLDPRFKIPFPKEGPIGSWRDETLSRSKGVKSLDAGEDFLFVQEMRNGSVCAFQMNSLFHRLILNFVLPAAVEGVAFGVADGVGGWVESGVDPSLFSQALMYHAHRYSRNAWAGEPEIDPTLDYEEREQIEGWEMTPYECLDLAFHGVLREKLVQAGSSTACIISLNAANGILRAAKQLTKLPTNAGRRFSRACVDSPRDADTFQTKLRDGDIVVAYTDGFSDNVFPSEMATICRLVARSGGSEDQIAQSMADRMVEYSQQCMRSKTRVSPFERDAARQGMFFRGGKEDDVTVVVGLVRETS</sequence>
<feature type="compositionally biased region" description="Polar residues" evidence="1">
    <location>
        <begin position="586"/>
        <end position="602"/>
    </location>
</feature>
<dbReference type="Proteomes" id="UP001213000">
    <property type="component" value="Unassembled WGS sequence"/>
</dbReference>
<feature type="region of interest" description="Disordered" evidence="1">
    <location>
        <begin position="324"/>
        <end position="345"/>
    </location>
</feature>
<name>A0AAD5VZ50_9AGAR</name>
<evidence type="ECO:0008006" key="4">
    <source>
        <dbReference type="Google" id="ProtNLM"/>
    </source>
</evidence>
<feature type="compositionally biased region" description="Polar residues" evidence="1">
    <location>
        <begin position="701"/>
        <end position="712"/>
    </location>
</feature>
<gene>
    <name evidence="2" type="ORF">NP233_g3464</name>
</gene>
<feature type="region of interest" description="Disordered" evidence="1">
    <location>
        <begin position="387"/>
        <end position="463"/>
    </location>
</feature>
<dbReference type="GO" id="GO:0004722">
    <property type="term" value="F:protein serine/threonine phosphatase activity"/>
    <property type="evidence" value="ECO:0007669"/>
    <property type="project" value="TreeGrafter"/>
</dbReference>
<feature type="compositionally biased region" description="Polar residues" evidence="1">
    <location>
        <begin position="719"/>
        <end position="731"/>
    </location>
</feature>
<feature type="compositionally biased region" description="Basic residues" evidence="1">
    <location>
        <begin position="743"/>
        <end position="753"/>
    </location>
</feature>